<dbReference type="EMBL" id="JADQAZ010000002">
    <property type="protein sequence ID" value="MBT0958103.1"/>
    <property type="molecule type" value="Genomic_DNA"/>
</dbReference>
<protein>
    <submittedName>
        <fullName evidence="1">Uncharacterized protein</fullName>
    </submittedName>
</protein>
<reference evidence="1 2" key="1">
    <citation type="journal article" date="2021" name="Arch. Microbiol.">
        <title>Harenicola maris gen. nov., sp. nov. isolated from the Sea of Japan shallow sediments.</title>
        <authorList>
            <person name="Romanenko L.A."/>
            <person name="Kurilenko V.V."/>
            <person name="Chernysheva N.Y."/>
            <person name="Tekutyeva L.A."/>
            <person name="Velansky P.V."/>
            <person name="Svetashev V.I."/>
            <person name="Isaeva M.P."/>
        </authorList>
    </citation>
    <scope>NUCLEOTIDE SEQUENCE [LARGE SCALE GENOMIC DNA]</scope>
    <source>
        <strain evidence="1 2">KMM 3653</strain>
    </source>
</reference>
<proteinExistence type="predicted"/>
<sequence length="99" mass="11097">MSRDAPRDLSFQSPQELRKICLQLGLILHSRNRTSMGESKFAWEMARALQQAGVAFDEKCNDKELNAAFGDGYSPGTLTKTERWDVMAELILGPRPAPE</sequence>
<accession>A0AAP2CQ82</accession>
<organism evidence="1 2">
    <name type="scientific">Harenicola maris</name>
    <dbReference type="NCBI Taxonomy" id="2841044"/>
    <lineage>
        <taxon>Bacteria</taxon>
        <taxon>Pseudomonadati</taxon>
        <taxon>Pseudomonadota</taxon>
        <taxon>Alphaproteobacteria</taxon>
        <taxon>Rhodobacterales</taxon>
        <taxon>Paracoccaceae</taxon>
        <taxon>Harenicola</taxon>
    </lineage>
</organism>
<name>A0AAP2CQ82_9RHOB</name>
<dbReference type="Proteomes" id="UP001315686">
    <property type="component" value="Unassembled WGS sequence"/>
</dbReference>
<gene>
    <name evidence="1" type="ORF">IV417_11960</name>
</gene>
<evidence type="ECO:0000313" key="1">
    <source>
        <dbReference type="EMBL" id="MBT0958103.1"/>
    </source>
</evidence>
<dbReference type="RefSeq" id="WP_327794318.1">
    <property type="nucleotide sequence ID" value="NZ_JADQAZ010000002.1"/>
</dbReference>
<evidence type="ECO:0000313" key="2">
    <source>
        <dbReference type="Proteomes" id="UP001315686"/>
    </source>
</evidence>
<dbReference type="AlphaFoldDB" id="A0AAP2CQ82"/>
<keyword evidence="2" id="KW-1185">Reference proteome</keyword>
<comment type="caution">
    <text evidence="1">The sequence shown here is derived from an EMBL/GenBank/DDBJ whole genome shotgun (WGS) entry which is preliminary data.</text>
</comment>